<evidence type="ECO:0000256" key="1">
    <source>
        <dbReference type="SAM" id="MobiDB-lite"/>
    </source>
</evidence>
<dbReference type="AlphaFoldDB" id="A0A8S4RVT7"/>
<comment type="caution">
    <text evidence="2">The sequence shown here is derived from an EMBL/GenBank/DDBJ whole genome shotgun (WGS) entry which is preliminary data.</text>
</comment>
<evidence type="ECO:0000313" key="3">
    <source>
        <dbReference type="Proteomes" id="UP000838756"/>
    </source>
</evidence>
<dbReference type="OrthoDB" id="7437848at2759"/>
<proteinExistence type="predicted"/>
<dbReference type="EMBL" id="CAKXAJ010025581">
    <property type="protein sequence ID" value="CAH2241554.1"/>
    <property type="molecule type" value="Genomic_DNA"/>
</dbReference>
<keyword evidence="3" id="KW-1185">Reference proteome</keyword>
<accession>A0A8S4RVT7</accession>
<gene>
    <name evidence="2" type="primary">jg25533</name>
    <name evidence="2" type="ORF">PAEG_LOCUS17981</name>
</gene>
<reference evidence="2" key="1">
    <citation type="submission" date="2022-03" db="EMBL/GenBank/DDBJ databases">
        <authorList>
            <person name="Lindestad O."/>
        </authorList>
    </citation>
    <scope>NUCLEOTIDE SEQUENCE</scope>
</reference>
<sequence>MTMMMNINCQELVQTEAPDMTLENDLNEKTTATSPQETENTDEENVTTQSHVDNASNEFGKKTTEGLTPDSEDCKVLTYDKGNVFNKSKGVNHPNSVFNGDRCATGYVKVNELCVEEH</sequence>
<protein>
    <submittedName>
        <fullName evidence="2">Jg25533 protein</fullName>
    </submittedName>
</protein>
<feature type="region of interest" description="Disordered" evidence="1">
    <location>
        <begin position="16"/>
        <end position="70"/>
    </location>
</feature>
<dbReference type="Proteomes" id="UP000838756">
    <property type="component" value="Unassembled WGS sequence"/>
</dbReference>
<name>A0A8S4RVT7_9NEOP</name>
<organism evidence="2 3">
    <name type="scientific">Pararge aegeria aegeria</name>
    <dbReference type="NCBI Taxonomy" id="348720"/>
    <lineage>
        <taxon>Eukaryota</taxon>
        <taxon>Metazoa</taxon>
        <taxon>Ecdysozoa</taxon>
        <taxon>Arthropoda</taxon>
        <taxon>Hexapoda</taxon>
        <taxon>Insecta</taxon>
        <taxon>Pterygota</taxon>
        <taxon>Neoptera</taxon>
        <taxon>Endopterygota</taxon>
        <taxon>Lepidoptera</taxon>
        <taxon>Glossata</taxon>
        <taxon>Ditrysia</taxon>
        <taxon>Papilionoidea</taxon>
        <taxon>Nymphalidae</taxon>
        <taxon>Satyrinae</taxon>
        <taxon>Satyrini</taxon>
        <taxon>Parargina</taxon>
        <taxon>Pararge</taxon>
    </lineage>
</organism>
<evidence type="ECO:0000313" key="2">
    <source>
        <dbReference type="EMBL" id="CAH2241554.1"/>
    </source>
</evidence>